<dbReference type="Gene3D" id="1.20.140.150">
    <property type="match status" value="1"/>
</dbReference>
<dbReference type="OrthoDB" id="9427654at2759"/>
<dbReference type="AlphaFoldDB" id="A0A9F3QUZ6"/>
<comment type="subcellular location">
    <subcellularLocation>
        <location evidence="1">Membrane</location>
        <topology evidence="1">Multi-pass membrane protein</topology>
    </subcellularLocation>
</comment>
<keyword evidence="4 6" id="KW-1133">Transmembrane helix</keyword>
<organism evidence="7 8">
    <name type="scientific">Python bivittatus</name>
    <name type="common">Burmese python</name>
    <name type="synonym">Python molurus bivittatus</name>
    <dbReference type="NCBI Taxonomy" id="176946"/>
    <lineage>
        <taxon>Eukaryota</taxon>
        <taxon>Metazoa</taxon>
        <taxon>Chordata</taxon>
        <taxon>Craniata</taxon>
        <taxon>Vertebrata</taxon>
        <taxon>Euteleostomi</taxon>
        <taxon>Lepidosauria</taxon>
        <taxon>Squamata</taxon>
        <taxon>Bifurcata</taxon>
        <taxon>Unidentata</taxon>
        <taxon>Episquamata</taxon>
        <taxon>Toxicofera</taxon>
        <taxon>Serpentes</taxon>
        <taxon>Henophidia</taxon>
        <taxon>Pythonidae</taxon>
        <taxon>Python</taxon>
    </lineage>
</organism>
<keyword evidence="7" id="KW-1185">Reference proteome</keyword>
<dbReference type="Proteomes" id="UP000695026">
    <property type="component" value="Unplaced"/>
</dbReference>
<evidence type="ECO:0000256" key="6">
    <source>
        <dbReference type="SAM" id="Phobius"/>
    </source>
</evidence>
<keyword evidence="3 6" id="KW-0812">Transmembrane</keyword>
<evidence type="ECO:0000313" key="8">
    <source>
        <dbReference type="RefSeq" id="XP_015746850.1"/>
    </source>
</evidence>
<dbReference type="InterPro" id="IPR004032">
    <property type="entry name" value="PMP22_EMP_MP20"/>
</dbReference>
<dbReference type="PROSITE" id="PS01221">
    <property type="entry name" value="PMP22_1"/>
    <property type="match status" value="1"/>
</dbReference>
<evidence type="ECO:0000256" key="5">
    <source>
        <dbReference type="ARBA" id="ARBA00023136"/>
    </source>
</evidence>
<dbReference type="Pfam" id="PF00822">
    <property type="entry name" value="PMP22_Claudin"/>
    <property type="match status" value="1"/>
</dbReference>
<dbReference type="InterPro" id="IPR050579">
    <property type="entry name" value="PMP-22/EMP/MP20-like"/>
</dbReference>
<dbReference type="OMA" id="ECNIGEC"/>
<dbReference type="PANTHER" id="PTHR10671:SF34">
    <property type="entry name" value="PROTEIN NKG7"/>
    <property type="match status" value="1"/>
</dbReference>
<reference evidence="8" key="1">
    <citation type="submission" date="2025-08" db="UniProtKB">
        <authorList>
            <consortium name="RefSeq"/>
        </authorList>
    </citation>
    <scope>IDENTIFICATION</scope>
    <source>
        <tissue evidence="8">Liver</tissue>
    </source>
</reference>
<evidence type="ECO:0000256" key="4">
    <source>
        <dbReference type="ARBA" id="ARBA00022989"/>
    </source>
</evidence>
<evidence type="ECO:0000256" key="2">
    <source>
        <dbReference type="ARBA" id="ARBA00006864"/>
    </source>
</evidence>
<evidence type="ECO:0000256" key="1">
    <source>
        <dbReference type="ARBA" id="ARBA00004141"/>
    </source>
</evidence>
<sequence>MFSSSSINRPFGGDRPEHSVEMNALHIGVAVCSCISLLFLLLALGSNNWIENSVTSIGLWNVCVNTICTTYSMDVVPAYFHATRAFLILGMIAGAVSFGGLCIMFSQSKIGNISLSLVSCIASFTAALCVMIAMAVFTAKADSIAPYGWSFGIGWASFPLYLITGGLTYKLHKDETA</sequence>
<gene>
    <name evidence="8" type="primary">LOC107326761</name>
</gene>
<feature type="transmembrane region" description="Helical" evidence="6">
    <location>
        <begin position="24"/>
        <end position="45"/>
    </location>
</feature>
<proteinExistence type="inferred from homology"/>
<keyword evidence="5 6" id="KW-0472">Membrane</keyword>
<dbReference type="KEGG" id="pbi:107326761"/>
<dbReference type="InterPro" id="IPR004031">
    <property type="entry name" value="PMP22/EMP/MP20/Claudin"/>
</dbReference>
<feature type="transmembrane region" description="Helical" evidence="6">
    <location>
        <begin position="144"/>
        <end position="163"/>
    </location>
</feature>
<comment type="similarity">
    <text evidence="2">Belongs to the PMP-22/EMP/MP20 family.</text>
</comment>
<evidence type="ECO:0000256" key="3">
    <source>
        <dbReference type="ARBA" id="ARBA00022692"/>
    </source>
</evidence>
<dbReference type="GeneID" id="107326761"/>
<dbReference type="PANTHER" id="PTHR10671">
    <property type="entry name" value="EPITHELIAL MEMBRANE PROTEIN-RELATED"/>
    <property type="match status" value="1"/>
</dbReference>
<name>A0A9F3QUZ6_PYTBI</name>
<evidence type="ECO:0000313" key="7">
    <source>
        <dbReference type="Proteomes" id="UP000695026"/>
    </source>
</evidence>
<feature type="transmembrane region" description="Helical" evidence="6">
    <location>
        <begin position="117"/>
        <end position="138"/>
    </location>
</feature>
<feature type="transmembrane region" description="Helical" evidence="6">
    <location>
        <begin position="57"/>
        <end position="80"/>
    </location>
</feature>
<dbReference type="GO" id="GO:0005886">
    <property type="term" value="C:plasma membrane"/>
    <property type="evidence" value="ECO:0007669"/>
    <property type="project" value="TreeGrafter"/>
</dbReference>
<protein>
    <submittedName>
        <fullName evidence="8">Protein NKG7-like</fullName>
    </submittedName>
</protein>
<accession>A0A9F3QUZ6</accession>
<dbReference type="RefSeq" id="XP_015746850.1">
    <property type="nucleotide sequence ID" value="XM_015891364.2"/>
</dbReference>
<feature type="transmembrane region" description="Helical" evidence="6">
    <location>
        <begin position="86"/>
        <end position="105"/>
    </location>
</feature>